<evidence type="ECO:0008006" key="14">
    <source>
        <dbReference type="Google" id="ProtNLM"/>
    </source>
</evidence>
<comment type="caution">
    <text evidence="12">The sequence shown here is derived from an EMBL/GenBank/DDBJ whole genome shotgun (WGS) entry which is preliminary data.</text>
</comment>
<keyword evidence="4" id="KW-0378">Hydrolase</keyword>
<evidence type="ECO:0000256" key="1">
    <source>
        <dbReference type="ARBA" id="ARBA00007261"/>
    </source>
</evidence>
<dbReference type="InterPro" id="IPR050626">
    <property type="entry name" value="Peptidase_M16"/>
</dbReference>
<dbReference type="InterPro" id="IPR032632">
    <property type="entry name" value="Peptidase_M16_M"/>
</dbReference>
<accession>A0AA39H9C4</accession>
<evidence type="ECO:0000259" key="8">
    <source>
        <dbReference type="Pfam" id="PF00675"/>
    </source>
</evidence>
<dbReference type="Pfam" id="PF22456">
    <property type="entry name" value="PqqF-like_C_4"/>
    <property type="match status" value="1"/>
</dbReference>
<dbReference type="SUPFAM" id="SSF63411">
    <property type="entry name" value="LuxS/MPP-like metallohydrolase"/>
    <property type="match status" value="4"/>
</dbReference>
<evidence type="ECO:0000256" key="7">
    <source>
        <dbReference type="RuleBase" id="RU004447"/>
    </source>
</evidence>
<dbReference type="GO" id="GO:0051603">
    <property type="term" value="P:proteolysis involved in protein catabolic process"/>
    <property type="evidence" value="ECO:0007669"/>
    <property type="project" value="TreeGrafter"/>
</dbReference>
<evidence type="ECO:0000256" key="6">
    <source>
        <dbReference type="ARBA" id="ARBA00023049"/>
    </source>
</evidence>
<dbReference type="InterPro" id="IPR054734">
    <property type="entry name" value="PqqF-like_C_4"/>
</dbReference>
<dbReference type="Pfam" id="PF16187">
    <property type="entry name" value="Peptidase_M16_M"/>
    <property type="match status" value="1"/>
</dbReference>
<keyword evidence="6" id="KW-0482">Metalloprotease</keyword>
<dbReference type="PROSITE" id="PS00143">
    <property type="entry name" value="INSULINASE"/>
    <property type="match status" value="1"/>
</dbReference>
<dbReference type="AlphaFoldDB" id="A0AA39H9C4"/>
<feature type="domain" description="Coenzyme PQQ synthesis protein F-like C-terminal lobe" evidence="11">
    <location>
        <begin position="746"/>
        <end position="831"/>
    </location>
</feature>
<dbReference type="Proteomes" id="UP001175271">
    <property type="component" value="Unassembled WGS sequence"/>
</dbReference>
<keyword evidence="13" id="KW-1185">Reference proteome</keyword>
<dbReference type="Gene3D" id="3.30.830.10">
    <property type="entry name" value="Metalloenzyme, LuxS/M16 peptidase-like"/>
    <property type="match status" value="4"/>
</dbReference>
<comment type="similarity">
    <text evidence="1 7">Belongs to the peptidase M16 family.</text>
</comment>
<evidence type="ECO:0000313" key="13">
    <source>
        <dbReference type="Proteomes" id="UP001175271"/>
    </source>
</evidence>
<evidence type="ECO:0000313" key="12">
    <source>
        <dbReference type="EMBL" id="KAK0401505.1"/>
    </source>
</evidence>
<keyword evidence="2" id="KW-0645">Protease</keyword>
<dbReference type="GO" id="GO:0046872">
    <property type="term" value="F:metal ion binding"/>
    <property type="evidence" value="ECO:0007669"/>
    <property type="project" value="UniProtKB-KW"/>
</dbReference>
<keyword evidence="5" id="KW-0862">Zinc</keyword>
<evidence type="ECO:0000256" key="3">
    <source>
        <dbReference type="ARBA" id="ARBA00022723"/>
    </source>
</evidence>
<dbReference type="InterPro" id="IPR001431">
    <property type="entry name" value="Pept_M16_Zn_BS"/>
</dbReference>
<organism evidence="12 13">
    <name type="scientific">Steinernema hermaphroditum</name>
    <dbReference type="NCBI Taxonomy" id="289476"/>
    <lineage>
        <taxon>Eukaryota</taxon>
        <taxon>Metazoa</taxon>
        <taxon>Ecdysozoa</taxon>
        <taxon>Nematoda</taxon>
        <taxon>Chromadorea</taxon>
        <taxon>Rhabditida</taxon>
        <taxon>Tylenchina</taxon>
        <taxon>Panagrolaimomorpha</taxon>
        <taxon>Strongyloidoidea</taxon>
        <taxon>Steinernematidae</taxon>
        <taxon>Steinernema</taxon>
    </lineage>
</organism>
<dbReference type="Pfam" id="PF05193">
    <property type="entry name" value="Peptidase_M16_C"/>
    <property type="match status" value="1"/>
</dbReference>
<keyword evidence="3" id="KW-0479">Metal-binding</keyword>
<sequence length="902" mass="104147">MFGDARILGITDYSAYREQARKDILADMLANRTQNGERRFRKKAKKNKRLSEKDIRAIMLSAQTAAVRKRYGHIKRPDDRRKYRGLEFSNGLRVLLVSDRSKTTCAAAVDVHVGSCADPEDVPGMAHLCEHLLLEGSEKYPMDSGLGNLAKRSGGEMNACTGDNWTNFELEVPPKFLKGLKIRDEVVKFFEEHYSSHVMSLCVSGPQSLDVLEDLVLRLPLLEIPNRNVTPKIFEQHYYGPEETGYRVDVVPIKNERSLTVKFVVQHCASTLENSPIGRLLEYEGEGSLARELKQRRWSHSLDSTYTKGLSYTWCDIDVRIELTQEGFDHVEDIVHLLFAYIGMLKRTGPREVPPKRQSSGTEEISTVLSLVMEIRNRSLDYRTAKRNSLKATSIKSVLDQLTPRNMIYIVVAKENSDLANLEREQYYGIEYRKTKLNAASVKRFGRALKIESELFYLLEKDGQSFPRKSALKTTEKRGFDSVKPYIIWNDQFKRIWYLKSVSDFADRPATEINAYLTLPRVASDAKSQIMAQLFTGCLEYQTREESYDAEMVGYEASVEPRCRGLKLTFFDFDDRICQTVGDYMRRLISFEPEKKVFDVVLAALKDKLSNFYMEQPYDQGDYLLDYVLTEGNWPNWQLLEASKLVTFEELVEFVPTLWNALHLELFAHGTLAEDNVLRLCDQILPEKHSRERPLSPEDLAPLRKLKIPAGISYFYEHKQTIHSNSCVVFCLQAEPGVRNYVLLELLALMIKDPAYYMLRTKEKLGYTVWTNLRGVEVIDGSGLCITVQGPYDPNYVESRIEAFLENFKSTLKEMSESDFEEYKDVFHRNAEKLNNESYWQEIEAKRFSFDDCQLHAIIQCIELQREDVLDFYERTIVAGADRRKLSIWVRSVTSFYTRDLV</sequence>
<protein>
    <recommendedName>
        <fullName evidence="14">Peptidase M16 N-terminal domain-containing protein</fullName>
    </recommendedName>
</protein>
<evidence type="ECO:0000256" key="2">
    <source>
        <dbReference type="ARBA" id="ARBA00022670"/>
    </source>
</evidence>
<dbReference type="GO" id="GO:0005739">
    <property type="term" value="C:mitochondrion"/>
    <property type="evidence" value="ECO:0007669"/>
    <property type="project" value="TreeGrafter"/>
</dbReference>
<evidence type="ECO:0000259" key="11">
    <source>
        <dbReference type="Pfam" id="PF22456"/>
    </source>
</evidence>
<proteinExistence type="inferred from homology"/>
<name>A0AA39H9C4_9BILA</name>
<dbReference type="EMBL" id="JAUCMV010000004">
    <property type="protein sequence ID" value="KAK0401505.1"/>
    <property type="molecule type" value="Genomic_DNA"/>
</dbReference>
<dbReference type="GO" id="GO:0005829">
    <property type="term" value="C:cytosol"/>
    <property type="evidence" value="ECO:0007669"/>
    <property type="project" value="TreeGrafter"/>
</dbReference>
<dbReference type="GO" id="GO:0043171">
    <property type="term" value="P:peptide catabolic process"/>
    <property type="evidence" value="ECO:0007669"/>
    <property type="project" value="TreeGrafter"/>
</dbReference>
<feature type="domain" description="Peptidase M16 middle/third" evidence="10">
    <location>
        <begin position="387"/>
        <end position="642"/>
    </location>
</feature>
<evidence type="ECO:0000259" key="10">
    <source>
        <dbReference type="Pfam" id="PF16187"/>
    </source>
</evidence>
<dbReference type="InterPro" id="IPR007863">
    <property type="entry name" value="Peptidase_M16_C"/>
</dbReference>
<evidence type="ECO:0000256" key="4">
    <source>
        <dbReference type="ARBA" id="ARBA00022801"/>
    </source>
</evidence>
<gene>
    <name evidence="12" type="ORF">QR680_015826</name>
</gene>
<dbReference type="GO" id="GO:0004222">
    <property type="term" value="F:metalloendopeptidase activity"/>
    <property type="evidence" value="ECO:0007669"/>
    <property type="project" value="InterPro"/>
</dbReference>
<feature type="domain" description="Peptidase M16 N-terminal" evidence="8">
    <location>
        <begin position="93"/>
        <end position="178"/>
    </location>
</feature>
<dbReference type="Pfam" id="PF00675">
    <property type="entry name" value="Peptidase_M16"/>
    <property type="match status" value="1"/>
</dbReference>
<evidence type="ECO:0000256" key="5">
    <source>
        <dbReference type="ARBA" id="ARBA00022833"/>
    </source>
</evidence>
<reference evidence="12" key="1">
    <citation type="submission" date="2023-06" db="EMBL/GenBank/DDBJ databases">
        <title>Genomic analysis of the entomopathogenic nematode Steinernema hermaphroditum.</title>
        <authorList>
            <person name="Schwarz E.M."/>
            <person name="Heppert J.K."/>
            <person name="Baniya A."/>
            <person name="Schwartz H.T."/>
            <person name="Tan C.-H."/>
            <person name="Antoshechkin I."/>
            <person name="Sternberg P.W."/>
            <person name="Goodrich-Blair H."/>
            <person name="Dillman A.R."/>
        </authorList>
    </citation>
    <scope>NUCLEOTIDE SEQUENCE</scope>
    <source>
        <strain evidence="12">PS9179</strain>
        <tissue evidence="12">Whole animal</tissue>
    </source>
</reference>
<feature type="domain" description="Peptidase M16 C-terminal" evidence="9">
    <location>
        <begin position="183"/>
        <end position="351"/>
    </location>
</feature>
<dbReference type="InterPro" id="IPR011765">
    <property type="entry name" value="Pept_M16_N"/>
</dbReference>
<dbReference type="PANTHER" id="PTHR43690:SF18">
    <property type="entry name" value="INSULIN-DEGRADING ENZYME-RELATED"/>
    <property type="match status" value="1"/>
</dbReference>
<dbReference type="PANTHER" id="PTHR43690">
    <property type="entry name" value="NARDILYSIN"/>
    <property type="match status" value="1"/>
</dbReference>
<dbReference type="InterPro" id="IPR011249">
    <property type="entry name" value="Metalloenz_LuxS/M16"/>
</dbReference>
<evidence type="ECO:0000259" key="9">
    <source>
        <dbReference type="Pfam" id="PF05193"/>
    </source>
</evidence>